<dbReference type="EMBL" id="AVOT02039989">
    <property type="protein sequence ID" value="MBW0535123.1"/>
    <property type="molecule type" value="Genomic_DNA"/>
</dbReference>
<accession>A0A9Q3FBT6</accession>
<dbReference type="Proteomes" id="UP000765509">
    <property type="component" value="Unassembled WGS sequence"/>
</dbReference>
<name>A0A9Q3FBT6_9BASI</name>
<gene>
    <name evidence="1" type="ORF">O181_074838</name>
</gene>
<proteinExistence type="predicted"/>
<evidence type="ECO:0000313" key="2">
    <source>
        <dbReference type="Proteomes" id="UP000765509"/>
    </source>
</evidence>
<keyword evidence="2" id="KW-1185">Reference proteome</keyword>
<comment type="caution">
    <text evidence="1">The sequence shown here is derived from an EMBL/GenBank/DDBJ whole genome shotgun (WGS) entry which is preliminary data.</text>
</comment>
<sequence length="134" mass="14885">MTDPTCSSHVLIDGQPHAFIRTPWRVICRQISHAWKTFYCQSSNRLFSWLGDQLDCRRSPACVWKPEANQCGFSSARPMFAWGSATTPFSAHSHAPHASCGSWLAAKKSLGRVASFAGVLYMHEAKTLMPISVD</sequence>
<reference evidence="1" key="1">
    <citation type="submission" date="2021-03" db="EMBL/GenBank/DDBJ databases">
        <title>Draft genome sequence of rust myrtle Austropuccinia psidii MF-1, a brazilian biotype.</title>
        <authorList>
            <person name="Quecine M.C."/>
            <person name="Pachon D.M.R."/>
            <person name="Bonatelli M.L."/>
            <person name="Correr F.H."/>
            <person name="Franceschini L.M."/>
            <person name="Leite T.F."/>
            <person name="Margarido G.R.A."/>
            <person name="Almeida C.A."/>
            <person name="Ferrarezi J.A."/>
            <person name="Labate C.A."/>
        </authorList>
    </citation>
    <scope>NUCLEOTIDE SEQUENCE</scope>
    <source>
        <strain evidence="1">MF-1</strain>
    </source>
</reference>
<protein>
    <submittedName>
        <fullName evidence="1">Uncharacterized protein</fullName>
    </submittedName>
</protein>
<evidence type="ECO:0000313" key="1">
    <source>
        <dbReference type="EMBL" id="MBW0535123.1"/>
    </source>
</evidence>
<organism evidence="1 2">
    <name type="scientific">Austropuccinia psidii MF-1</name>
    <dbReference type="NCBI Taxonomy" id="1389203"/>
    <lineage>
        <taxon>Eukaryota</taxon>
        <taxon>Fungi</taxon>
        <taxon>Dikarya</taxon>
        <taxon>Basidiomycota</taxon>
        <taxon>Pucciniomycotina</taxon>
        <taxon>Pucciniomycetes</taxon>
        <taxon>Pucciniales</taxon>
        <taxon>Sphaerophragmiaceae</taxon>
        <taxon>Austropuccinia</taxon>
    </lineage>
</organism>
<dbReference type="AlphaFoldDB" id="A0A9Q3FBT6"/>